<feature type="signal peptide" evidence="1">
    <location>
        <begin position="1"/>
        <end position="22"/>
    </location>
</feature>
<accession>A0A1H9BGA3</accession>
<evidence type="ECO:0000256" key="1">
    <source>
        <dbReference type="SAM" id="SignalP"/>
    </source>
</evidence>
<organism evidence="2 3">
    <name type="scientific">Solimonas aquatica</name>
    <dbReference type="NCBI Taxonomy" id="489703"/>
    <lineage>
        <taxon>Bacteria</taxon>
        <taxon>Pseudomonadati</taxon>
        <taxon>Pseudomonadota</taxon>
        <taxon>Gammaproteobacteria</taxon>
        <taxon>Nevskiales</taxon>
        <taxon>Nevskiaceae</taxon>
        <taxon>Solimonas</taxon>
    </lineage>
</organism>
<protein>
    <recommendedName>
        <fullName evidence="4">DUF1302 domain-containing protein</fullName>
    </recommendedName>
</protein>
<dbReference type="PROSITE" id="PS51257">
    <property type="entry name" value="PROKAR_LIPOPROTEIN"/>
    <property type="match status" value="1"/>
</dbReference>
<reference evidence="3" key="1">
    <citation type="submission" date="2016-10" db="EMBL/GenBank/DDBJ databases">
        <authorList>
            <person name="Varghese N."/>
            <person name="Submissions S."/>
        </authorList>
    </citation>
    <scope>NUCLEOTIDE SEQUENCE [LARGE SCALE GENOMIC DNA]</scope>
    <source>
        <strain evidence="3">DSM 25927</strain>
    </source>
</reference>
<dbReference type="RefSeq" id="WP_143068819.1">
    <property type="nucleotide sequence ID" value="NZ_FOFS01000002.1"/>
</dbReference>
<dbReference type="Pfam" id="PF06980">
    <property type="entry name" value="DUF1302"/>
    <property type="match status" value="1"/>
</dbReference>
<evidence type="ECO:0000313" key="3">
    <source>
        <dbReference type="Proteomes" id="UP000199233"/>
    </source>
</evidence>
<dbReference type="STRING" id="489703.SAMN04488038_10284"/>
<keyword evidence="3" id="KW-1185">Reference proteome</keyword>
<proteinExistence type="predicted"/>
<dbReference type="OrthoDB" id="7052701at2"/>
<dbReference type="Proteomes" id="UP000199233">
    <property type="component" value="Unassembled WGS sequence"/>
</dbReference>
<dbReference type="InterPro" id="IPR010727">
    <property type="entry name" value="DUF1302"/>
</dbReference>
<sequence length="699" mass="77060">MQKMSEVVLTVTLALASCAAQAGGGSGFELFGGDFSYNGLLRVETAISTSGEAAPANQYGDPANGVAIRRNAGNPVTGWQSTLTPQGLNDLLGALNLNLPTVAPNPLGVSDSVAGVADTVTRYVPARTPQLNYHILRFEATPSLSWGNISLVTRLRAIYDPGSLGYDDFDYRDYRGINGGITGGYPDTYHGKPSYYQYPVDGKKNPIFFELTGRNYMVDLPALILQWTNGQTTVRLGNQSVAWGQLLFFRVMDVANGLDLRRHLILDRGLEEYADERMSAPGLRITHQVNDEILADAYLQQFIPSVLPNPNTPYNVVASQFTIHDRYFANDNNKDVNYGIRLKADYGTYSMQAMYSRRYNQLGAIRWTKSGVNKPLPSSNTLGAVFNQYCNLTAPLHGYQSGNGCGPFLADTAFEASPAGVMSAEEWYNYAGYTKLDGIGGLNAAVDDFPAAQQLLAQSVGRDPDAANNELDAFFMAAEGLRGHIERTYHPENVFGIGGSYMTEAEPGSFFDQMIFNVEATLTKNRTFTAPDLRHSFIKRDDAQIGLVVEKYQRFSTEFPATYLVFQYLWQKESDLFGLMLDGYGSENFSDQGVVLNKNVPTKQNPRIVPGINGANYAVFAFLQPWPAYIWAVSGAALIDMQGGVLLQPSVQWKPRGDITVDLFYNYVDDSAWGNNANRNIMSFINFADEVGIRFGYQF</sequence>
<feature type="chain" id="PRO_5011617267" description="DUF1302 domain-containing protein" evidence="1">
    <location>
        <begin position="23"/>
        <end position="699"/>
    </location>
</feature>
<dbReference type="EMBL" id="FOFS01000002">
    <property type="protein sequence ID" value="SEP88022.1"/>
    <property type="molecule type" value="Genomic_DNA"/>
</dbReference>
<evidence type="ECO:0000313" key="2">
    <source>
        <dbReference type="EMBL" id="SEP88022.1"/>
    </source>
</evidence>
<dbReference type="AlphaFoldDB" id="A0A1H9BGA3"/>
<name>A0A1H9BGA3_9GAMM</name>
<keyword evidence="1" id="KW-0732">Signal</keyword>
<gene>
    <name evidence="2" type="ORF">SAMN04488038_10284</name>
</gene>
<evidence type="ECO:0008006" key="4">
    <source>
        <dbReference type="Google" id="ProtNLM"/>
    </source>
</evidence>